<reference evidence="1" key="1">
    <citation type="submission" date="2015-10" db="EMBL/GenBank/DDBJ databases">
        <authorList>
            <person name="Martinez-Garcia P.J."/>
            <person name="Crepeau M.W."/>
            <person name="Puiu D."/>
            <person name="Gonzalez-Ibeas D."/>
            <person name="Whalen J."/>
            <person name="Stevens K."/>
            <person name="Paul R."/>
            <person name="Butterfield T."/>
            <person name="Britton M."/>
            <person name="Reagan R."/>
            <person name="Chakraborty S."/>
            <person name="Walawage S.L."/>
            <person name="Vasquez-Gross H.A."/>
            <person name="Cardeno C."/>
            <person name="Famula R."/>
            <person name="Pratt K."/>
            <person name="Kuruganti S."/>
            <person name="Aradhya M.K."/>
            <person name="Leslie C.A."/>
            <person name="Dandekar A.M."/>
            <person name="Salzberg S.L."/>
            <person name="Wegrzyn J.L."/>
            <person name="Langley C.H."/>
            <person name="Neale D.B."/>
        </authorList>
    </citation>
    <scope>NUCLEOTIDE SEQUENCE</scope>
    <source>
        <tissue evidence="1">Leaves</tissue>
    </source>
</reference>
<dbReference type="PANTHER" id="PTHR46890:SF48">
    <property type="entry name" value="RNA-DIRECTED DNA POLYMERASE"/>
    <property type="match status" value="1"/>
</dbReference>
<name>A0A833UD93_JUGRE</name>
<dbReference type="Gramene" id="Jr10_23090_p2">
    <property type="protein sequence ID" value="cds.Jr10_23090_p2"/>
    <property type="gene ID" value="Jr10_23090"/>
</dbReference>
<organism evidence="1 2">
    <name type="scientific">Juglans regia</name>
    <name type="common">English walnut</name>
    <dbReference type="NCBI Taxonomy" id="51240"/>
    <lineage>
        <taxon>Eukaryota</taxon>
        <taxon>Viridiplantae</taxon>
        <taxon>Streptophyta</taxon>
        <taxon>Embryophyta</taxon>
        <taxon>Tracheophyta</taxon>
        <taxon>Spermatophyta</taxon>
        <taxon>Magnoliopsida</taxon>
        <taxon>eudicotyledons</taxon>
        <taxon>Gunneridae</taxon>
        <taxon>Pentapetalae</taxon>
        <taxon>rosids</taxon>
        <taxon>fabids</taxon>
        <taxon>Fagales</taxon>
        <taxon>Juglandaceae</taxon>
        <taxon>Juglans</taxon>
    </lineage>
</organism>
<proteinExistence type="predicted"/>
<dbReference type="PANTHER" id="PTHR46890">
    <property type="entry name" value="NON-LTR RETROLELEMENT REVERSE TRANSCRIPTASE-LIKE PROTEIN-RELATED"/>
    <property type="match status" value="1"/>
</dbReference>
<reference evidence="1" key="2">
    <citation type="submission" date="2020-03" db="EMBL/GenBank/DDBJ databases">
        <title>Walnut 2.0.</title>
        <authorList>
            <person name="Marrano A."/>
            <person name="Britton M."/>
            <person name="Zimin A.V."/>
            <person name="Zaini P.A."/>
            <person name="Workman R."/>
            <person name="Puiu D."/>
            <person name="Bianco L."/>
            <person name="Allen B.J."/>
            <person name="Troggio M."/>
            <person name="Leslie C.A."/>
            <person name="Timp W."/>
            <person name="Dendekar A."/>
            <person name="Salzberg S.L."/>
            <person name="Neale D.B."/>
        </authorList>
    </citation>
    <scope>NUCLEOTIDE SEQUENCE</scope>
    <source>
        <tissue evidence="1">Leaves</tissue>
    </source>
</reference>
<protein>
    <submittedName>
        <fullName evidence="1">Uncharacterized protein</fullName>
    </submittedName>
</protein>
<dbReference type="Proteomes" id="UP000619265">
    <property type="component" value="Unassembled WGS sequence"/>
</dbReference>
<dbReference type="InterPro" id="IPR052343">
    <property type="entry name" value="Retrotransposon-Effector_Assoc"/>
</dbReference>
<gene>
    <name evidence="1" type="ORF">F2P56_023222</name>
</gene>
<dbReference type="AlphaFoldDB" id="A0A833UD93"/>
<accession>A0A833UD93</accession>
<evidence type="ECO:0000313" key="2">
    <source>
        <dbReference type="Proteomes" id="UP000619265"/>
    </source>
</evidence>
<comment type="caution">
    <text evidence="1">The sequence shown here is derived from an EMBL/GenBank/DDBJ whole genome shotgun (WGS) entry which is preliminary data.</text>
</comment>
<dbReference type="EMBL" id="LIHL02000010">
    <property type="protein sequence ID" value="KAF5459259.1"/>
    <property type="molecule type" value="Genomic_DNA"/>
</dbReference>
<evidence type="ECO:0000313" key="1">
    <source>
        <dbReference type="EMBL" id="KAF5459259.1"/>
    </source>
</evidence>
<sequence>MEKRITTEMNDDLQREYSRDEVVIAMQQIGPLKSPGPDGFGASFYQNYWEVVGDEVTEAVLSFLRGKEGLSTLINQAERRGVLNGVSVARGGIRVTHMLFAYDCLVFGQASWHEWVKIKVLLHIYEEASGQCLNRQKTALFFSSNIKADIRERIRVDVGAGIQNNCEKYLGLPVMVGKSQYITF</sequence>